<evidence type="ECO:0000313" key="1">
    <source>
        <dbReference type="EMBL" id="KIK15698.1"/>
    </source>
</evidence>
<name>A0A0C9Z721_9AGAM</name>
<proteinExistence type="predicted"/>
<dbReference type="EMBL" id="KN833880">
    <property type="protein sequence ID" value="KIK15698.1"/>
    <property type="molecule type" value="Genomic_DNA"/>
</dbReference>
<protein>
    <submittedName>
        <fullName evidence="1">Unplaced genomic scaffold scaffold_196, whole genome shotgun sequence</fullName>
    </submittedName>
</protein>
<organism evidence="1 2">
    <name type="scientific">Pisolithus microcarpus 441</name>
    <dbReference type="NCBI Taxonomy" id="765257"/>
    <lineage>
        <taxon>Eukaryota</taxon>
        <taxon>Fungi</taxon>
        <taxon>Dikarya</taxon>
        <taxon>Basidiomycota</taxon>
        <taxon>Agaricomycotina</taxon>
        <taxon>Agaricomycetes</taxon>
        <taxon>Agaricomycetidae</taxon>
        <taxon>Boletales</taxon>
        <taxon>Sclerodermatineae</taxon>
        <taxon>Pisolithaceae</taxon>
        <taxon>Pisolithus</taxon>
    </lineage>
</organism>
<dbReference type="Proteomes" id="UP000054018">
    <property type="component" value="Unassembled WGS sequence"/>
</dbReference>
<accession>A0A0C9Z721</accession>
<evidence type="ECO:0000313" key="2">
    <source>
        <dbReference type="Proteomes" id="UP000054018"/>
    </source>
</evidence>
<keyword evidence="2" id="KW-1185">Reference proteome</keyword>
<dbReference type="AlphaFoldDB" id="A0A0C9Z721"/>
<dbReference type="HOGENOM" id="CLU_2292782_0_0_1"/>
<sequence length="101" mass="11243">MNAGPPPHSTASGTLQSLLKAPRFSRRKTFRIHIGCDGPGQRGNYLPHLYLSRGNVRRKFLSFSACYNSATMSTYRHGDKRQGNPRCERAGLLAPDVKMLP</sequence>
<gene>
    <name evidence="1" type="ORF">PISMIDRAFT_291791</name>
</gene>
<reference evidence="2" key="2">
    <citation type="submission" date="2015-01" db="EMBL/GenBank/DDBJ databases">
        <title>Evolutionary Origins and Diversification of the Mycorrhizal Mutualists.</title>
        <authorList>
            <consortium name="DOE Joint Genome Institute"/>
            <consortium name="Mycorrhizal Genomics Consortium"/>
            <person name="Kohler A."/>
            <person name="Kuo A."/>
            <person name="Nagy L.G."/>
            <person name="Floudas D."/>
            <person name="Copeland A."/>
            <person name="Barry K.W."/>
            <person name="Cichocki N."/>
            <person name="Veneault-Fourrey C."/>
            <person name="LaButti K."/>
            <person name="Lindquist E.A."/>
            <person name="Lipzen A."/>
            <person name="Lundell T."/>
            <person name="Morin E."/>
            <person name="Murat C."/>
            <person name="Riley R."/>
            <person name="Ohm R."/>
            <person name="Sun H."/>
            <person name="Tunlid A."/>
            <person name="Henrissat B."/>
            <person name="Grigoriev I.V."/>
            <person name="Hibbett D.S."/>
            <person name="Martin F."/>
        </authorList>
    </citation>
    <scope>NUCLEOTIDE SEQUENCE [LARGE SCALE GENOMIC DNA]</scope>
    <source>
        <strain evidence="2">441</strain>
    </source>
</reference>
<reference evidence="1 2" key="1">
    <citation type="submission" date="2014-04" db="EMBL/GenBank/DDBJ databases">
        <authorList>
            <consortium name="DOE Joint Genome Institute"/>
            <person name="Kuo A."/>
            <person name="Kohler A."/>
            <person name="Costa M.D."/>
            <person name="Nagy L.G."/>
            <person name="Floudas D."/>
            <person name="Copeland A."/>
            <person name="Barry K.W."/>
            <person name="Cichocki N."/>
            <person name="Veneault-Fourrey C."/>
            <person name="LaButti K."/>
            <person name="Lindquist E.A."/>
            <person name="Lipzen A."/>
            <person name="Lundell T."/>
            <person name="Morin E."/>
            <person name="Murat C."/>
            <person name="Sun H."/>
            <person name="Tunlid A."/>
            <person name="Henrissat B."/>
            <person name="Grigoriev I.V."/>
            <person name="Hibbett D.S."/>
            <person name="Martin F."/>
            <person name="Nordberg H.P."/>
            <person name="Cantor M.N."/>
            <person name="Hua S.X."/>
        </authorList>
    </citation>
    <scope>NUCLEOTIDE SEQUENCE [LARGE SCALE GENOMIC DNA]</scope>
    <source>
        <strain evidence="1 2">441</strain>
    </source>
</reference>